<dbReference type="PROSITE" id="PS51177">
    <property type="entry name" value="LUMAZINE_BIND"/>
    <property type="match status" value="2"/>
</dbReference>
<feature type="domain" description="Lumazine-binding" evidence="12">
    <location>
        <begin position="97"/>
        <end position="193"/>
    </location>
</feature>
<dbReference type="GO" id="GO:0004746">
    <property type="term" value="F:riboflavin synthase activity"/>
    <property type="evidence" value="ECO:0007669"/>
    <property type="project" value="UniProtKB-UniRule"/>
</dbReference>
<protein>
    <recommendedName>
        <fullName evidence="5 9">Riboflavin synthase</fullName>
        <ecNumber evidence="4 9">2.5.1.9</ecNumber>
    </recommendedName>
</protein>
<dbReference type="PIRSF" id="PIRSF000498">
    <property type="entry name" value="Riboflavin_syn_A"/>
    <property type="match status" value="1"/>
</dbReference>
<comment type="function">
    <text evidence="2">Catalyzes the dismutation of two molecules of 6,7-dimethyl-8-ribityllumazine, resulting in the formation of riboflavin and 5-amino-6-(D-ribitylamino)uracil.</text>
</comment>
<evidence type="ECO:0000256" key="2">
    <source>
        <dbReference type="ARBA" id="ARBA00002803"/>
    </source>
</evidence>
<accession>A0A6H3F7H6</accession>
<comment type="caution">
    <text evidence="13">The sequence shown here is derived from an EMBL/GenBank/DDBJ whole genome shotgun (WGS) entry which is preliminary data.</text>
</comment>
<dbReference type="EC" id="2.5.1.9" evidence="4 9"/>
<comment type="pathway">
    <text evidence="3">Cofactor biosynthesis; riboflavin biosynthesis; riboflavin from 2-hydroxy-3-oxobutyl phosphate and 5-amino-6-(D-ribitylamino)uracil: step 2/2.</text>
</comment>
<dbReference type="PANTHER" id="PTHR21098">
    <property type="entry name" value="RIBOFLAVIN SYNTHASE ALPHA CHAIN"/>
    <property type="match status" value="1"/>
</dbReference>
<dbReference type="PANTHER" id="PTHR21098:SF12">
    <property type="entry name" value="RIBOFLAVIN SYNTHASE"/>
    <property type="match status" value="1"/>
</dbReference>
<dbReference type="Gene3D" id="2.40.30.20">
    <property type="match status" value="2"/>
</dbReference>
<keyword evidence="14" id="KW-1185">Reference proteome</keyword>
<feature type="repeat" description="Lumazine-binding" evidence="10">
    <location>
        <begin position="97"/>
        <end position="193"/>
    </location>
</feature>
<dbReference type="SUPFAM" id="SSF63380">
    <property type="entry name" value="Riboflavin synthase domain-like"/>
    <property type="match status" value="2"/>
</dbReference>
<comment type="catalytic activity">
    <reaction evidence="1">
        <text>2 6,7-dimethyl-8-(1-D-ribityl)lumazine + H(+) = 5-amino-6-(D-ribitylamino)uracil + riboflavin</text>
        <dbReference type="Rhea" id="RHEA:20772"/>
        <dbReference type="ChEBI" id="CHEBI:15378"/>
        <dbReference type="ChEBI" id="CHEBI:15934"/>
        <dbReference type="ChEBI" id="CHEBI:57986"/>
        <dbReference type="ChEBI" id="CHEBI:58201"/>
        <dbReference type="EC" id="2.5.1.9"/>
    </reaction>
</comment>
<evidence type="ECO:0000313" key="14">
    <source>
        <dbReference type="Proteomes" id="UP000292919"/>
    </source>
</evidence>
<sequence>MFTGLVQGEGEVADLRRSGAECRLRLRPLFALSGLVAGESIAVNGACLSVETFGDADFTAYASAETLARTTLGALRPGDRVNLERALALGDRLGGHLVSGHVDGIATVQEVRAVGQSLRCRLRFPPEFAPEILPKGSVTLDGISLTVNDCGPDFLEVNVIPDTRQRTGMRRWRPGVSVNLETDLIGKYVRRVLDARAASSTPPGAQTAAEDPGAQDAAGGAGVTRELLLRNGFI</sequence>
<reference evidence="13 14" key="1">
    <citation type="submission" date="2018-12" db="EMBL/GenBank/DDBJ databases">
        <title>First genome draft of Desulfovibrio legallis sp. nov.</title>
        <authorList>
            <person name="Ben Dhia O."/>
            <person name="Najjari A."/>
            <person name="Ferjani R."/>
            <person name="Fhoula I."/>
            <person name="Fardeau M.-L."/>
            <person name="Boudabbous A."/>
            <person name="Ouzari H.I."/>
        </authorList>
    </citation>
    <scope>NUCLEOTIDE SEQUENCE [LARGE SCALE GENOMIC DNA]</scope>
    <source>
        <strain evidence="13 14">H1T</strain>
    </source>
</reference>
<feature type="compositionally biased region" description="Low complexity" evidence="11">
    <location>
        <begin position="208"/>
        <end position="218"/>
    </location>
</feature>
<evidence type="ECO:0000259" key="12">
    <source>
        <dbReference type="PROSITE" id="PS51177"/>
    </source>
</evidence>
<feature type="region of interest" description="Disordered" evidence="11">
    <location>
        <begin position="199"/>
        <end position="220"/>
    </location>
</feature>
<evidence type="ECO:0000256" key="9">
    <source>
        <dbReference type="NCBIfam" id="TIGR00187"/>
    </source>
</evidence>
<dbReference type="RefSeq" id="WP_130957744.1">
    <property type="nucleotide sequence ID" value="NZ_DBFBQU010000025.1"/>
</dbReference>
<dbReference type="EMBL" id="SIXC01000002">
    <property type="protein sequence ID" value="TBH81450.1"/>
    <property type="molecule type" value="Genomic_DNA"/>
</dbReference>
<evidence type="ECO:0000256" key="10">
    <source>
        <dbReference type="PROSITE-ProRule" id="PRU00524"/>
    </source>
</evidence>
<dbReference type="NCBIfam" id="TIGR00187">
    <property type="entry name" value="ribE"/>
    <property type="match status" value="1"/>
</dbReference>
<dbReference type="InterPro" id="IPR026017">
    <property type="entry name" value="Lumazine-bd_dom"/>
</dbReference>
<dbReference type="CDD" id="cd00402">
    <property type="entry name" value="Riboflavin_synthase_like"/>
    <property type="match status" value="1"/>
</dbReference>
<evidence type="ECO:0000256" key="5">
    <source>
        <dbReference type="ARBA" id="ARBA00013950"/>
    </source>
</evidence>
<evidence type="ECO:0000256" key="6">
    <source>
        <dbReference type="ARBA" id="ARBA00022619"/>
    </source>
</evidence>
<organism evidence="13 14">
    <name type="scientific">Desulfovibrio legallii</name>
    <dbReference type="NCBI Taxonomy" id="571438"/>
    <lineage>
        <taxon>Bacteria</taxon>
        <taxon>Pseudomonadati</taxon>
        <taxon>Thermodesulfobacteriota</taxon>
        <taxon>Desulfovibrionia</taxon>
        <taxon>Desulfovibrionales</taxon>
        <taxon>Desulfovibrionaceae</taxon>
        <taxon>Desulfovibrio</taxon>
    </lineage>
</organism>
<dbReference type="InterPro" id="IPR017938">
    <property type="entry name" value="Riboflavin_synthase-like_b-brl"/>
</dbReference>
<keyword evidence="7 13" id="KW-0808">Transferase</keyword>
<gene>
    <name evidence="13" type="ORF">EB812_01420</name>
</gene>
<dbReference type="Proteomes" id="UP000292919">
    <property type="component" value="Unassembled WGS sequence"/>
</dbReference>
<dbReference type="GO" id="GO:0009231">
    <property type="term" value="P:riboflavin biosynthetic process"/>
    <property type="evidence" value="ECO:0007669"/>
    <property type="project" value="UniProtKB-KW"/>
</dbReference>
<dbReference type="AlphaFoldDB" id="A0A6H3F7H6"/>
<dbReference type="NCBIfam" id="NF006767">
    <property type="entry name" value="PRK09289.1"/>
    <property type="match status" value="1"/>
</dbReference>
<dbReference type="InterPro" id="IPR023366">
    <property type="entry name" value="ATP_synth_asu-like_sf"/>
</dbReference>
<evidence type="ECO:0000256" key="4">
    <source>
        <dbReference type="ARBA" id="ARBA00012827"/>
    </source>
</evidence>
<feature type="domain" description="Lumazine-binding" evidence="12">
    <location>
        <begin position="1"/>
        <end position="96"/>
    </location>
</feature>
<evidence type="ECO:0000313" key="13">
    <source>
        <dbReference type="EMBL" id="TBH81450.1"/>
    </source>
</evidence>
<proteinExistence type="predicted"/>
<name>A0A6H3F7H6_9BACT</name>
<evidence type="ECO:0000256" key="7">
    <source>
        <dbReference type="ARBA" id="ARBA00022679"/>
    </source>
</evidence>
<evidence type="ECO:0000256" key="11">
    <source>
        <dbReference type="SAM" id="MobiDB-lite"/>
    </source>
</evidence>
<dbReference type="Pfam" id="PF00677">
    <property type="entry name" value="Lum_binding"/>
    <property type="match status" value="2"/>
</dbReference>
<evidence type="ECO:0000256" key="3">
    <source>
        <dbReference type="ARBA" id="ARBA00004887"/>
    </source>
</evidence>
<evidence type="ECO:0000256" key="8">
    <source>
        <dbReference type="ARBA" id="ARBA00022737"/>
    </source>
</evidence>
<evidence type="ECO:0000256" key="1">
    <source>
        <dbReference type="ARBA" id="ARBA00000968"/>
    </source>
</evidence>
<keyword evidence="6" id="KW-0686">Riboflavin biosynthesis</keyword>
<dbReference type="InterPro" id="IPR001783">
    <property type="entry name" value="Lumazine-bd"/>
</dbReference>
<keyword evidence="8" id="KW-0677">Repeat</keyword>
<feature type="repeat" description="Lumazine-binding" evidence="10">
    <location>
        <begin position="1"/>
        <end position="96"/>
    </location>
</feature>